<dbReference type="Proteomes" id="UP000298030">
    <property type="component" value="Unassembled WGS sequence"/>
</dbReference>
<gene>
    <name evidence="2" type="ORF">FA13DRAFT_1727066</name>
</gene>
<keyword evidence="3" id="KW-1185">Reference proteome</keyword>
<proteinExistence type="predicted"/>
<name>A0A4Y7TRA1_COPMI</name>
<organism evidence="2 3">
    <name type="scientific">Coprinellus micaceus</name>
    <name type="common">Glistening ink-cap mushroom</name>
    <name type="synonym">Coprinus micaceus</name>
    <dbReference type="NCBI Taxonomy" id="71717"/>
    <lineage>
        <taxon>Eukaryota</taxon>
        <taxon>Fungi</taxon>
        <taxon>Dikarya</taxon>
        <taxon>Basidiomycota</taxon>
        <taxon>Agaricomycotina</taxon>
        <taxon>Agaricomycetes</taxon>
        <taxon>Agaricomycetidae</taxon>
        <taxon>Agaricales</taxon>
        <taxon>Agaricineae</taxon>
        <taxon>Psathyrellaceae</taxon>
        <taxon>Coprinellus</taxon>
    </lineage>
</organism>
<evidence type="ECO:0000256" key="1">
    <source>
        <dbReference type="SAM" id="SignalP"/>
    </source>
</evidence>
<comment type="caution">
    <text evidence="2">The sequence shown here is derived from an EMBL/GenBank/DDBJ whole genome shotgun (WGS) entry which is preliminary data.</text>
</comment>
<feature type="signal peptide" evidence="1">
    <location>
        <begin position="1"/>
        <end position="21"/>
    </location>
</feature>
<evidence type="ECO:0008006" key="4">
    <source>
        <dbReference type="Google" id="ProtNLM"/>
    </source>
</evidence>
<accession>A0A4Y7TRA1</accession>
<keyword evidence="1" id="KW-0732">Signal</keyword>
<feature type="chain" id="PRO_5021272849" description="Secreted protein" evidence="1">
    <location>
        <begin position="22"/>
        <end position="77"/>
    </location>
</feature>
<reference evidence="2 3" key="1">
    <citation type="journal article" date="2019" name="Nat. Ecol. Evol.">
        <title>Megaphylogeny resolves global patterns of mushroom evolution.</title>
        <authorList>
            <person name="Varga T."/>
            <person name="Krizsan K."/>
            <person name="Foldi C."/>
            <person name="Dima B."/>
            <person name="Sanchez-Garcia M."/>
            <person name="Sanchez-Ramirez S."/>
            <person name="Szollosi G.J."/>
            <person name="Szarkandi J.G."/>
            <person name="Papp V."/>
            <person name="Albert L."/>
            <person name="Andreopoulos W."/>
            <person name="Angelini C."/>
            <person name="Antonin V."/>
            <person name="Barry K.W."/>
            <person name="Bougher N.L."/>
            <person name="Buchanan P."/>
            <person name="Buyck B."/>
            <person name="Bense V."/>
            <person name="Catcheside P."/>
            <person name="Chovatia M."/>
            <person name="Cooper J."/>
            <person name="Damon W."/>
            <person name="Desjardin D."/>
            <person name="Finy P."/>
            <person name="Geml J."/>
            <person name="Haridas S."/>
            <person name="Hughes K."/>
            <person name="Justo A."/>
            <person name="Karasinski D."/>
            <person name="Kautmanova I."/>
            <person name="Kiss B."/>
            <person name="Kocsube S."/>
            <person name="Kotiranta H."/>
            <person name="LaButti K.M."/>
            <person name="Lechner B.E."/>
            <person name="Liimatainen K."/>
            <person name="Lipzen A."/>
            <person name="Lukacs Z."/>
            <person name="Mihaltcheva S."/>
            <person name="Morgado L.N."/>
            <person name="Niskanen T."/>
            <person name="Noordeloos M.E."/>
            <person name="Ohm R.A."/>
            <person name="Ortiz-Santana B."/>
            <person name="Ovrebo C."/>
            <person name="Racz N."/>
            <person name="Riley R."/>
            <person name="Savchenko A."/>
            <person name="Shiryaev A."/>
            <person name="Soop K."/>
            <person name="Spirin V."/>
            <person name="Szebenyi C."/>
            <person name="Tomsovsky M."/>
            <person name="Tulloss R.E."/>
            <person name="Uehling J."/>
            <person name="Grigoriev I.V."/>
            <person name="Vagvolgyi C."/>
            <person name="Papp T."/>
            <person name="Martin F.M."/>
            <person name="Miettinen O."/>
            <person name="Hibbett D.S."/>
            <person name="Nagy L.G."/>
        </authorList>
    </citation>
    <scope>NUCLEOTIDE SEQUENCE [LARGE SCALE GENOMIC DNA]</scope>
    <source>
        <strain evidence="2 3">FP101781</strain>
    </source>
</reference>
<sequence>MPSRLAFRIPLLAAHVQLAECCLTVLPPLLTSSRTIDPPGLSPEHSYAVKYLATHIHRGTPSPQPISALGSRMARLC</sequence>
<feature type="non-terminal residue" evidence="2">
    <location>
        <position position="77"/>
    </location>
</feature>
<evidence type="ECO:0000313" key="3">
    <source>
        <dbReference type="Proteomes" id="UP000298030"/>
    </source>
</evidence>
<protein>
    <recommendedName>
        <fullName evidence="4">Secreted protein</fullName>
    </recommendedName>
</protein>
<evidence type="ECO:0000313" key="2">
    <source>
        <dbReference type="EMBL" id="TEB36707.1"/>
    </source>
</evidence>
<dbReference type="EMBL" id="QPFP01000005">
    <property type="protein sequence ID" value="TEB36707.1"/>
    <property type="molecule type" value="Genomic_DNA"/>
</dbReference>
<dbReference type="AlphaFoldDB" id="A0A4Y7TRA1"/>